<dbReference type="STRING" id="99883.ENSTNIP00000019649"/>
<reference evidence="10" key="2">
    <citation type="submission" date="2025-08" db="UniProtKB">
        <authorList>
            <consortium name="Ensembl"/>
        </authorList>
    </citation>
    <scope>IDENTIFICATION</scope>
</reference>
<evidence type="ECO:0000259" key="9">
    <source>
        <dbReference type="PROSITE" id="PS50056"/>
    </source>
</evidence>
<dbReference type="EC" id="3.1.3.48" evidence="7"/>
<comment type="catalytic activity">
    <reaction evidence="5 7">
        <text>O-phospho-L-threonyl-[protein] + H2O = L-threonyl-[protein] + phosphate</text>
        <dbReference type="Rhea" id="RHEA:47004"/>
        <dbReference type="Rhea" id="RHEA-COMP:11060"/>
        <dbReference type="Rhea" id="RHEA-COMP:11605"/>
        <dbReference type="ChEBI" id="CHEBI:15377"/>
        <dbReference type="ChEBI" id="CHEBI:30013"/>
        <dbReference type="ChEBI" id="CHEBI:43474"/>
        <dbReference type="ChEBI" id="CHEBI:61977"/>
        <dbReference type="EC" id="3.1.3.16"/>
    </reaction>
</comment>
<dbReference type="PROSITE" id="PS50054">
    <property type="entry name" value="TYR_PHOSPHATASE_DUAL"/>
    <property type="match status" value="1"/>
</dbReference>
<name>H3DGK5_TETNG</name>
<dbReference type="GO" id="GO:0004722">
    <property type="term" value="F:protein serine/threonine phosphatase activity"/>
    <property type="evidence" value="ECO:0007669"/>
    <property type="project" value="UniProtKB-EC"/>
</dbReference>
<feature type="domain" description="Tyrosine-protein phosphatase" evidence="8">
    <location>
        <begin position="29"/>
        <end position="184"/>
    </location>
</feature>
<dbReference type="SUPFAM" id="SSF52799">
    <property type="entry name" value="(Phosphotyrosine protein) phosphatases II"/>
    <property type="match status" value="1"/>
</dbReference>
<dbReference type="PROSITE" id="PS50056">
    <property type="entry name" value="TYR_PHOSPHATASE_2"/>
    <property type="match status" value="1"/>
</dbReference>
<comment type="function">
    <text evidence="7">Dual specificity phosphatase able to dephosphorylate phosphotyrosine, phosphoserine and phosphothreonine residues, with a preference for phosphotyrosine as a substrate.</text>
</comment>
<sequence>MSLQDLPYEPPTVSQLQDFLMADRRPTGHINQVWPNLYIGNEVAARDKSNLHSLGITHVVNAAHGPSTPPPKCCYYVNTGPRFYRDINVDYYGVEADDVTEFILSPFFYPTARYIRSALAKGGRVLVHCLMGVSRSATLVLAFLMITEGLTLREAVAAVKLHRDIFPNPGFLQQLRILDMSLEGEKRRR</sequence>
<dbReference type="EC" id="3.1.3.16" evidence="7"/>
<evidence type="ECO:0000256" key="3">
    <source>
        <dbReference type="ARBA" id="ARBA00022912"/>
    </source>
</evidence>
<dbReference type="InterPro" id="IPR020422">
    <property type="entry name" value="TYR_PHOSPHATASE_DUAL_dom"/>
</dbReference>
<dbReference type="Ensembl" id="ENSTNIT00000019879.1">
    <property type="protein sequence ID" value="ENSTNIP00000019649.1"/>
    <property type="gene ID" value="ENSTNIG00000016549.1"/>
</dbReference>
<dbReference type="GO" id="GO:0008138">
    <property type="term" value="F:protein tyrosine/serine/threonine phosphatase activity"/>
    <property type="evidence" value="ECO:0007669"/>
    <property type="project" value="UniProtKB-UniRule"/>
</dbReference>
<dbReference type="HOGENOM" id="CLU_027074_11_3_1"/>
<keyword evidence="11" id="KW-1185">Reference proteome</keyword>
<comment type="catalytic activity">
    <reaction evidence="4 7">
        <text>O-phospho-L-seryl-[protein] + H2O = L-seryl-[protein] + phosphate</text>
        <dbReference type="Rhea" id="RHEA:20629"/>
        <dbReference type="Rhea" id="RHEA-COMP:9863"/>
        <dbReference type="Rhea" id="RHEA-COMP:11604"/>
        <dbReference type="ChEBI" id="CHEBI:15377"/>
        <dbReference type="ChEBI" id="CHEBI:29999"/>
        <dbReference type="ChEBI" id="CHEBI:43474"/>
        <dbReference type="ChEBI" id="CHEBI:83421"/>
        <dbReference type="EC" id="3.1.3.16"/>
    </reaction>
</comment>
<dbReference type="SMART" id="SM00195">
    <property type="entry name" value="DSPc"/>
    <property type="match status" value="1"/>
</dbReference>
<dbReference type="PRINTS" id="PR01908">
    <property type="entry name" value="ADSPHPHTASE"/>
</dbReference>
<evidence type="ECO:0000313" key="10">
    <source>
        <dbReference type="Ensembl" id="ENSTNIP00000019649.1"/>
    </source>
</evidence>
<dbReference type="GO" id="GO:0004725">
    <property type="term" value="F:protein tyrosine phosphatase activity"/>
    <property type="evidence" value="ECO:0007669"/>
    <property type="project" value="UniProtKB-EC"/>
</dbReference>
<dbReference type="InterPro" id="IPR000387">
    <property type="entry name" value="Tyr_Pase_dom"/>
</dbReference>
<feature type="domain" description="Tyrosine specific protein phosphatases" evidence="9">
    <location>
        <begin position="106"/>
        <end position="163"/>
    </location>
</feature>
<dbReference type="PANTHER" id="PTHR45682:SF10">
    <property type="entry name" value="DUAL SPECIFICITY PROTEIN PHOSPHATASE 13 ISOFORM B"/>
    <property type="match status" value="1"/>
</dbReference>
<dbReference type="GO" id="GO:0043409">
    <property type="term" value="P:negative regulation of MAPK cascade"/>
    <property type="evidence" value="ECO:0007669"/>
    <property type="project" value="TreeGrafter"/>
</dbReference>
<evidence type="ECO:0000259" key="8">
    <source>
        <dbReference type="PROSITE" id="PS50054"/>
    </source>
</evidence>
<dbReference type="PANTHER" id="PTHR45682">
    <property type="entry name" value="AGAP008228-PA"/>
    <property type="match status" value="1"/>
</dbReference>
<dbReference type="InterPro" id="IPR029021">
    <property type="entry name" value="Prot-tyrosine_phosphatase-like"/>
</dbReference>
<evidence type="ECO:0000256" key="4">
    <source>
        <dbReference type="ARBA" id="ARBA00047761"/>
    </source>
</evidence>
<dbReference type="AlphaFoldDB" id="H3DGK5"/>
<protein>
    <recommendedName>
        <fullName evidence="7">Dual specificity protein phosphatase</fullName>
        <ecNumber evidence="7">3.1.3.16</ecNumber>
        <ecNumber evidence="7">3.1.3.48</ecNumber>
    </recommendedName>
</protein>
<dbReference type="OMA" id="MICEGMS"/>
<dbReference type="FunCoup" id="H3DGK5">
    <property type="interactions" value="7"/>
</dbReference>
<dbReference type="Proteomes" id="UP000007303">
    <property type="component" value="Unassembled WGS sequence"/>
</dbReference>
<reference evidence="10" key="3">
    <citation type="submission" date="2025-09" db="UniProtKB">
        <authorList>
            <consortium name="Ensembl"/>
        </authorList>
    </citation>
    <scope>IDENTIFICATION</scope>
</reference>
<accession>H3DGK5</accession>
<dbReference type="GeneTree" id="ENSGT00940000154628"/>
<evidence type="ECO:0000256" key="2">
    <source>
        <dbReference type="ARBA" id="ARBA00022801"/>
    </source>
</evidence>
<evidence type="ECO:0000256" key="1">
    <source>
        <dbReference type="ARBA" id="ARBA00008601"/>
    </source>
</evidence>
<evidence type="ECO:0000256" key="5">
    <source>
        <dbReference type="ARBA" id="ARBA00048336"/>
    </source>
</evidence>
<dbReference type="Pfam" id="PF00782">
    <property type="entry name" value="DSPc"/>
    <property type="match status" value="1"/>
</dbReference>
<dbReference type="Gene3D" id="3.90.190.10">
    <property type="entry name" value="Protein tyrosine phosphatase superfamily"/>
    <property type="match status" value="1"/>
</dbReference>
<proteinExistence type="inferred from homology"/>
<evidence type="ECO:0000313" key="11">
    <source>
        <dbReference type="Proteomes" id="UP000007303"/>
    </source>
</evidence>
<dbReference type="InterPro" id="IPR016130">
    <property type="entry name" value="Tyr_Pase_AS"/>
</dbReference>
<reference evidence="11" key="1">
    <citation type="journal article" date="2004" name="Nature">
        <title>Genome duplication in the teleost fish Tetraodon nigroviridis reveals the early vertebrate proto-karyotype.</title>
        <authorList>
            <person name="Jaillon O."/>
            <person name="Aury J.-M."/>
            <person name="Brunet F."/>
            <person name="Petit J.-L."/>
            <person name="Stange-Thomann N."/>
            <person name="Mauceli E."/>
            <person name="Bouneau L."/>
            <person name="Fischer C."/>
            <person name="Ozouf-Costaz C."/>
            <person name="Bernot A."/>
            <person name="Nicaud S."/>
            <person name="Jaffe D."/>
            <person name="Fisher S."/>
            <person name="Lutfalla G."/>
            <person name="Dossat C."/>
            <person name="Segurens B."/>
            <person name="Dasilva C."/>
            <person name="Salanoubat M."/>
            <person name="Levy M."/>
            <person name="Boudet N."/>
            <person name="Castellano S."/>
            <person name="Anthouard V."/>
            <person name="Jubin C."/>
            <person name="Castelli V."/>
            <person name="Katinka M."/>
            <person name="Vacherie B."/>
            <person name="Biemont C."/>
            <person name="Skalli Z."/>
            <person name="Cattolico L."/>
            <person name="Poulain J."/>
            <person name="De Berardinis V."/>
            <person name="Cruaud C."/>
            <person name="Duprat S."/>
            <person name="Brottier P."/>
            <person name="Coutanceau J.-P."/>
            <person name="Gouzy J."/>
            <person name="Parra G."/>
            <person name="Lardier G."/>
            <person name="Chapple C."/>
            <person name="McKernan K.J."/>
            <person name="McEwan P."/>
            <person name="Bosak S."/>
            <person name="Kellis M."/>
            <person name="Volff J.-N."/>
            <person name="Guigo R."/>
            <person name="Zody M.C."/>
            <person name="Mesirov J."/>
            <person name="Lindblad-Toh K."/>
            <person name="Birren B."/>
            <person name="Nusbaum C."/>
            <person name="Kahn D."/>
            <person name="Robinson-Rechavi M."/>
            <person name="Laudet V."/>
            <person name="Schachter V."/>
            <person name="Quetier F."/>
            <person name="Saurin W."/>
            <person name="Scarpelli C."/>
            <person name="Wincker P."/>
            <person name="Lander E.S."/>
            <person name="Weissenbach J."/>
            <person name="Roest Crollius H."/>
        </authorList>
    </citation>
    <scope>NUCLEOTIDE SEQUENCE [LARGE SCALE GENOMIC DNA]</scope>
</reference>
<dbReference type="InterPro" id="IPR020405">
    <property type="entry name" value="Atypical_DUSP_subfamA"/>
</dbReference>
<keyword evidence="2 7" id="KW-0378">Hydrolase</keyword>
<keyword evidence="3 7" id="KW-0904">Protein phosphatase</keyword>
<dbReference type="PRINTS" id="PR01909">
    <property type="entry name" value="ADSPHPHTASEA"/>
</dbReference>
<evidence type="ECO:0000256" key="7">
    <source>
        <dbReference type="RuleBase" id="RU366038"/>
    </source>
</evidence>
<dbReference type="InterPro" id="IPR000340">
    <property type="entry name" value="Dual-sp_phosphatase_cat-dom"/>
</dbReference>
<dbReference type="PROSITE" id="PS00383">
    <property type="entry name" value="TYR_PHOSPHATASE_1"/>
    <property type="match status" value="1"/>
</dbReference>
<organism evidence="10 11">
    <name type="scientific">Tetraodon nigroviridis</name>
    <name type="common">Spotted green pufferfish</name>
    <name type="synonym">Chelonodon nigroviridis</name>
    <dbReference type="NCBI Taxonomy" id="99883"/>
    <lineage>
        <taxon>Eukaryota</taxon>
        <taxon>Metazoa</taxon>
        <taxon>Chordata</taxon>
        <taxon>Craniata</taxon>
        <taxon>Vertebrata</taxon>
        <taxon>Euteleostomi</taxon>
        <taxon>Actinopterygii</taxon>
        <taxon>Neopterygii</taxon>
        <taxon>Teleostei</taxon>
        <taxon>Neoteleostei</taxon>
        <taxon>Acanthomorphata</taxon>
        <taxon>Eupercaria</taxon>
        <taxon>Tetraodontiformes</taxon>
        <taxon>Tetradontoidea</taxon>
        <taxon>Tetraodontidae</taxon>
        <taxon>Tetraodon</taxon>
    </lineage>
</organism>
<evidence type="ECO:0000256" key="6">
    <source>
        <dbReference type="PIRSR" id="PIRSR620405-1"/>
    </source>
</evidence>
<dbReference type="GO" id="GO:0005737">
    <property type="term" value="C:cytoplasm"/>
    <property type="evidence" value="ECO:0007669"/>
    <property type="project" value="TreeGrafter"/>
</dbReference>
<comment type="similarity">
    <text evidence="1 7">Belongs to the protein-tyrosine phosphatase family. Non-receptor class dual specificity subfamily.</text>
</comment>
<dbReference type="InParanoid" id="H3DGK5"/>
<feature type="active site" description="Phosphocysteine intermediate" evidence="6">
    <location>
        <position position="129"/>
    </location>
</feature>
<dbReference type="GO" id="GO:0033549">
    <property type="term" value="F:MAP kinase phosphatase activity"/>
    <property type="evidence" value="ECO:0007669"/>
    <property type="project" value="TreeGrafter"/>
</dbReference>
<comment type="catalytic activity">
    <reaction evidence="7">
        <text>O-phospho-L-tyrosyl-[protein] + H2O = L-tyrosyl-[protein] + phosphate</text>
        <dbReference type="Rhea" id="RHEA:10684"/>
        <dbReference type="Rhea" id="RHEA-COMP:10136"/>
        <dbReference type="Rhea" id="RHEA-COMP:20101"/>
        <dbReference type="ChEBI" id="CHEBI:15377"/>
        <dbReference type="ChEBI" id="CHEBI:43474"/>
        <dbReference type="ChEBI" id="CHEBI:46858"/>
        <dbReference type="ChEBI" id="CHEBI:61978"/>
        <dbReference type="EC" id="3.1.3.48"/>
    </reaction>
</comment>